<proteinExistence type="predicted"/>
<protein>
    <submittedName>
        <fullName evidence="1">LamG domain-containing protein</fullName>
    </submittedName>
</protein>
<dbReference type="KEGG" id="haei:MUN82_06425"/>
<dbReference type="Gene3D" id="2.60.120.200">
    <property type="match status" value="1"/>
</dbReference>
<keyword evidence="2" id="KW-1185">Reference proteome</keyword>
<dbReference type="Pfam" id="PF13385">
    <property type="entry name" value="Laminin_G_3"/>
    <property type="match status" value="1"/>
</dbReference>
<evidence type="ECO:0000313" key="1">
    <source>
        <dbReference type="EMBL" id="UOR06730.1"/>
    </source>
</evidence>
<name>A0A8T9T2E0_9BACT</name>
<dbReference type="Proteomes" id="UP000829925">
    <property type="component" value="Chromosome"/>
</dbReference>
<dbReference type="AlphaFoldDB" id="A0A8T9T2E0"/>
<gene>
    <name evidence="1" type="ORF">MUN82_06425</name>
</gene>
<reference evidence="1 2" key="1">
    <citation type="submission" date="2022-04" db="EMBL/GenBank/DDBJ databases">
        <title>Hymenobacter sp. isolated from the air.</title>
        <authorList>
            <person name="Won M."/>
            <person name="Lee C.-M."/>
            <person name="Woen H.-Y."/>
            <person name="Kwon S.-W."/>
        </authorList>
    </citation>
    <scope>NUCLEOTIDE SEQUENCE [LARGE SCALE GENOMIC DNA]</scope>
    <source>
        <strain evidence="2">5413 J-13</strain>
    </source>
</reference>
<dbReference type="GO" id="GO:0005975">
    <property type="term" value="P:carbohydrate metabolic process"/>
    <property type="evidence" value="ECO:0007669"/>
    <property type="project" value="UniProtKB-ARBA"/>
</dbReference>
<sequence length="225" mass="25334">MSLRRAFFAGLALAQAPVVPIEADVAWSPAFTQNGAILAPARIGEVLGTSSYTFECWLYTTFQDGFSWVGGYDDVRNRFSSHIPFQGRIYFDSGDITNGGRMEFGYFAQLIQTWNHIAVQVDTATNQMRFYLNGELYYQQTGISLRLPTNDVPFVFGYQGQSYLSEIRYWDLIRTPQQLKADMAISYGNGVGRTGLRFCWRGNETGETGTLVRDRSGNNLHALLN</sequence>
<dbReference type="RefSeq" id="WP_245095929.1">
    <property type="nucleotide sequence ID" value="NZ_CP095053.1"/>
</dbReference>
<dbReference type="SUPFAM" id="SSF49899">
    <property type="entry name" value="Concanavalin A-like lectins/glucanases"/>
    <property type="match status" value="1"/>
</dbReference>
<evidence type="ECO:0000313" key="2">
    <source>
        <dbReference type="Proteomes" id="UP000829925"/>
    </source>
</evidence>
<dbReference type="GO" id="GO:0004553">
    <property type="term" value="F:hydrolase activity, hydrolyzing O-glycosyl compounds"/>
    <property type="evidence" value="ECO:0007669"/>
    <property type="project" value="UniProtKB-ARBA"/>
</dbReference>
<accession>A0A8T9T2E0</accession>
<dbReference type="InterPro" id="IPR013320">
    <property type="entry name" value="ConA-like_dom_sf"/>
</dbReference>
<organism evidence="1 2">
    <name type="scientific">Hymenobacter aerilatus</name>
    <dbReference type="NCBI Taxonomy" id="2932251"/>
    <lineage>
        <taxon>Bacteria</taxon>
        <taxon>Pseudomonadati</taxon>
        <taxon>Bacteroidota</taxon>
        <taxon>Cytophagia</taxon>
        <taxon>Cytophagales</taxon>
        <taxon>Hymenobacteraceae</taxon>
        <taxon>Hymenobacter</taxon>
    </lineage>
</organism>
<dbReference type="EMBL" id="CP095053">
    <property type="protein sequence ID" value="UOR06730.1"/>
    <property type="molecule type" value="Genomic_DNA"/>
</dbReference>